<sequence length="225" mass="23794">MIRAFLFLASFIAPATCSAGLHAGAMKCGLAILFSISMLSIGQAGLMLPSGISSQGNFSNSTKLIFDGEIPAEVSFWSSPTTVYWSQQTGASGVSFTIDYGELFNLDDLLISVDNNDSYKIDYSANGVDFLSLTEIQIGDGDVGFGMDTMSTDSSSGEYVANIDFAPVNARHIRIYASGGDGRYSIGELQAFGTTLGSVNAVPEPSSLALFSLVGLCAVVRRRRT</sequence>
<dbReference type="SUPFAM" id="SSF49785">
    <property type="entry name" value="Galactose-binding domain-like"/>
    <property type="match status" value="1"/>
</dbReference>
<dbReference type="PROSITE" id="PS50022">
    <property type="entry name" value="FA58C_3"/>
    <property type="match status" value="1"/>
</dbReference>
<dbReference type="Pfam" id="PF00754">
    <property type="entry name" value="F5_F8_type_C"/>
    <property type="match status" value="1"/>
</dbReference>
<accession>A0ABX5XMH6</accession>
<dbReference type="EMBL" id="CP036432">
    <property type="protein sequence ID" value="QDV83182.1"/>
    <property type="molecule type" value="Genomic_DNA"/>
</dbReference>
<evidence type="ECO:0000313" key="2">
    <source>
        <dbReference type="EMBL" id="QDV83182.1"/>
    </source>
</evidence>
<dbReference type="InterPro" id="IPR008979">
    <property type="entry name" value="Galactose-bd-like_sf"/>
</dbReference>
<protein>
    <submittedName>
        <fullName evidence="2">F5/8 type C domain protein</fullName>
    </submittedName>
</protein>
<reference evidence="2 3" key="1">
    <citation type="submission" date="2019-02" db="EMBL/GenBank/DDBJ databases">
        <title>Deep-cultivation of Planctomycetes and their phenomic and genomic characterization uncovers novel biology.</title>
        <authorList>
            <person name="Wiegand S."/>
            <person name="Jogler M."/>
            <person name="Boedeker C."/>
            <person name="Pinto D."/>
            <person name="Vollmers J."/>
            <person name="Rivas-Marin E."/>
            <person name="Kohn T."/>
            <person name="Peeters S.H."/>
            <person name="Heuer A."/>
            <person name="Rast P."/>
            <person name="Oberbeckmann S."/>
            <person name="Bunk B."/>
            <person name="Jeske O."/>
            <person name="Meyerdierks A."/>
            <person name="Storesund J.E."/>
            <person name="Kallscheuer N."/>
            <person name="Luecker S."/>
            <person name="Lage O.M."/>
            <person name="Pohl T."/>
            <person name="Merkel B.J."/>
            <person name="Hornburger P."/>
            <person name="Mueller R.-W."/>
            <person name="Bruemmer F."/>
            <person name="Labrenz M."/>
            <person name="Spormann A.M."/>
            <person name="Op den Camp H."/>
            <person name="Overmann J."/>
            <person name="Amann R."/>
            <person name="Jetten M.S.M."/>
            <person name="Mascher T."/>
            <person name="Medema M.H."/>
            <person name="Devos D.P."/>
            <person name="Kaster A.-K."/>
            <person name="Ovreas L."/>
            <person name="Rohde M."/>
            <person name="Galperin M.Y."/>
            <person name="Jogler C."/>
        </authorList>
    </citation>
    <scope>NUCLEOTIDE SEQUENCE [LARGE SCALE GENOMIC DNA]</scope>
    <source>
        <strain evidence="2 3">TBK1r</strain>
    </source>
</reference>
<organism evidence="2 3">
    <name type="scientific">Stieleria magnilauensis</name>
    <dbReference type="NCBI Taxonomy" id="2527963"/>
    <lineage>
        <taxon>Bacteria</taxon>
        <taxon>Pseudomonadati</taxon>
        <taxon>Planctomycetota</taxon>
        <taxon>Planctomycetia</taxon>
        <taxon>Pirellulales</taxon>
        <taxon>Pirellulaceae</taxon>
        <taxon>Stieleria</taxon>
    </lineage>
</organism>
<dbReference type="RefSeq" id="WP_145209679.1">
    <property type="nucleotide sequence ID" value="NZ_CP036432.1"/>
</dbReference>
<dbReference type="InterPro" id="IPR013424">
    <property type="entry name" value="Ice-binding_C"/>
</dbReference>
<gene>
    <name evidence="2" type="ORF">TBK1r_21170</name>
</gene>
<keyword evidence="3" id="KW-1185">Reference proteome</keyword>
<evidence type="ECO:0000313" key="3">
    <source>
        <dbReference type="Proteomes" id="UP000318081"/>
    </source>
</evidence>
<dbReference type="Gene3D" id="2.60.120.260">
    <property type="entry name" value="Galactose-binding domain-like"/>
    <property type="match status" value="1"/>
</dbReference>
<feature type="domain" description="F5/8 type C" evidence="1">
    <location>
        <begin position="41"/>
        <end position="194"/>
    </location>
</feature>
<proteinExistence type="predicted"/>
<dbReference type="InterPro" id="IPR000421">
    <property type="entry name" value="FA58C"/>
</dbReference>
<dbReference type="Pfam" id="PF07589">
    <property type="entry name" value="PEP-CTERM"/>
    <property type="match status" value="1"/>
</dbReference>
<dbReference type="NCBIfam" id="TIGR02595">
    <property type="entry name" value="PEP_CTERM"/>
    <property type="match status" value="1"/>
</dbReference>
<name>A0ABX5XMH6_9BACT</name>
<evidence type="ECO:0000259" key="1">
    <source>
        <dbReference type="PROSITE" id="PS50022"/>
    </source>
</evidence>
<dbReference type="Proteomes" id="UP000318081">
    <property type="component" value="Chromosome"/>
</dbReference>